<sequence length="350" mass="37001">MAKNIVGLDIGSAGLRAVELADAAKAKPTVVRYHEIELPPGAISRGEVVEPHTVAGAIKRLWSTGGFTSKNVVLGVGNHRVLARDFSVPRMSPRRIRESLPFHVQDLIPVPVSEALLDFYPNSESIGEGGQPHVSGLLIAAVKEAVMTNVRAVQLAGLNPVDVDLIPFALSRVLLRGDNASGTTAVIDIGAHTTTVIISSHGVPQFVRIIPTGSDDLTNTLGTRLEIDPTRAEEAKRSIGLATAGYQPEHEEAVTVIYEVTNELLTSIRNTLLYFTNTRPAQPVRQVILTGGGSALEGFTAALGEIVRVPVVPAQPFSTLSLARRLKQQELEVAGGRGAVAVGLALGKAA</sequence>
<dbReference type="NCBIfam" id="TIGR01175">
    <property type="entry name" value="pilM"/>
    <property type="match status" value="1"/>
</dbReference>
<reference evidence="2 3" key="1">
    <citation type="submission" date="2024-03" db="EMBL/GenBank/DDBJ databases">
        <title>YIM 134122 draft genome.</title>
        <authorList>
            <person name="Zuo S."/>
            <person name="Xiong L."/>
        </authorList>
    </citation>
    <scope>NUCLEOTIDE SEQUENCE [LARGE SCALE GENOMIC DNA]</scope>
    <source>
        <strain evidence="2 3">YIM 134122</strain>
    </source>
</reference>
<dbReference type="PIRSF" id="PIRSF019169">
    <property type="entry name" value="PilM"/>
    <property type="match status" value="1"/>
</dbReference>
<proteinExistence type="predicted"/>
<dbReference type="CDD" id="cd24049">
    <property type="entry name" value="ASKHA_NBD_PilM"/>
    <property type="match status" value="1"/>
</dbReference>
<feature type="domain" description="SHS2" evidence="1">
    <location>
        <begin position="5"/>
        <end position="174"/>
    </location>
</feature>
<comment type="caution">
    <text evidence="2">The sequence shown here is derived from an EMBL/GenBank/DDBJ whole genome shotgun (WGS) entry which is preliminary data.</text>
</comment>
<evidence type="ECO:0000313" key="2">
    <source>
        <dbReference type="EMBL" id="MEN1948088.1"/>
    </source>
</evidence>
<dbReference type="Gene3D" id="3.30.1490.300">
    <property type="match status" value="1"/>
</dbReference>
<dbReference type="InterPro" id="IPR003494">
    <property type="entry name" value="SHS2_FtsA"/>
</dbReference>
<dbReference type="Gene3D" id="3.30.420.40">
    <property type="match status" value="2"/>
</dbReference>
<dbReference type="PANTHER" id="PTHR32432">
    <property type="entry name" value="CELL DIVISION PROTEIN FTSA-RELATED"/>
    <property type="match status" value="1"/>
</dbReference>
<dbReference type="InterPro" id="IPR005883">
    <property type="entry name" value="PilM"/>
</dbReference>
<dbReference type="SUPFAM" id="SSF53067">
    <property type="entry name" value="Actin-like ATPase domain"/>
    <property type="match status" value="2"/>
</dbReference>
<organism evidence="2 3">
    <name type="scientific">Leifsonia stereocauli</name>
    <dbReference type="NCBI Taxonomy" id="3134136"/>
    <lineage>
        <taxon>Bacteria</taxon>
        <taxon>Bacillati</taxon>
        <taxon>Actinomycetota</taxon>
        <taxon>Actinomycetes</taxon>
        <taxon>Micrococcales</taxon>
        <taxon>Microbacteriaceae</taxon>
        <taxon>Leifsonia</taxon>
    </lineage>
</organism>
<evidence type="ECO:0000259" key="1">
    <source>
        <dbReference type="SMART" id="SM00842"/>
    </source>
</evidence>
<dbReference type="SMART" id="SM00842">
    <property type="entry name" value="FtsA"/>
    <property type="match status" value="1"/>
</dbReference>
<accession>A0ABU9W7V5</accession>
<evidence type="ECO:0000313" key="3">
    <source>
        <dbReference type="Proteomes" id="UP001425155"/>
    </source>
</evidence>
<gene>
    <name evidence="2" type="primary">pilM</name>
    <name evidence="2" type="ORF">WJX64_16145</name>
</gene>
<dbReference type="Pfam" id="PF11104">
    <property type="entry name" value="PilM_2"/>
    <property type="match status" value="1"/>
</dbReference>
<protein>
    <submittedName>
        <fullName evidence="2">Type IV pilus assembly protein PilM</fullName>
    </submittedName>
</protein>
<keyword evidence="3" id="KW-1185">Reference proteome</keyword>
<dbReference type="InterPro" id="IPR050696">
    <property type="entry name" value="FtsA/MreB"/>
</dbReference>
<dbReference type="Proteomes" id="UP001425155">
    <property type="component" value="Unassembled WGS sequence"/>
</dbReference>
<dbReference type="RefSeq" id="WP_342116038.1">
    <property type="nucleotide sequence ID" value="NZ_JBCAUN010000003.1"/>
</dbReference>
<name>A0ABU9W7V5_9MICO</name>
<dbReference type="PANTHER" id="PTHR32432:SF3">
    <property type="entry name" value="ETHANOLAMINE UTILIZATION PROTEIN EUTJ"/>
    <property type="match status" value="1"/>
</dbReference>
<dbReference type="InterPro" id="IPR043129">
    <property type="entry name" value="ATPase_NBD"/>
</dbReference>
<dbReference type="EMBL" id="JBCLVG010000003">
    <property type="protein sequence ID" value="MEN1948088.1"/>
    <property type="molecule type" value="Genomic_DNA"/>
</dbReference>